<evidence type="ECO:0000313" key="1">
    <source>
        <dbReference type="EMBL" id="ARE85250.1"/>
    </source>
</evidence>
<protein>
    <submittedName>
        <fullName evidence="1">Uncharacterized protein</fullName>
    </submittedName>
</protein>
<proteinExistence type="predicted"/>
<name>A0A1V0RU05_9RHOB</name>
<accession>A0A1V0RU05</accession>
<dbReference type="Proteomes" id="UP000192273">
    <property type="component" value="Chromosome"/>
</dbReference>
<organism evidence="1 2">
    <name type="scientific">Roseovarius mucosus</name>
    <dbReference type="NCBI Taxonomy" id="215743"/>
    <lineage>
        <taxon>Bacteria</taxon>
        <taxon>Pseudomonadati</taxon>
        <taxon>Pseudomonadota</taxon>
        <taxon>Alphaproteobacteria</taxon>
        <taxon>Rhodobacterales</taxon>
        <taxon>Roseobacteraceae</taxon>
        <taxon>Roseovarius</taxon>
    </lineage>
</organism>
<evidence type="ECO:0000313" key="2">
    <source>
        <dbReference type="Proteomes" id="UP000192273"/>
    </source>
</evidence>
<sequence length="92" mass="10251">MRTFDNMCNGDLESAASVLQMSGFIQYIDDICRRSVFLCEPYEFEGVADSKMANEIDAEIVREAVIRLANGNVRSSLGIQKLAKEATNEPRS</sequence>
<reference evidence="1 2" key="1">
    <citation type="submission" date="2017-03" db="EMBL/GenBank/DDBJ databases">
        <title>Genome Sequence of Roseovarius mucosus strain SMR3 Isolated from a culture of the Diatom Skeletonema marinoi.</title>
        <authorList>
            <person name="Topel M."/>
            <person name="Pinder M."/>
            <person name="Johansson O.N."/>
            <person name="Kourtchenko O."/>
            <person name="Godhe A."/>
            <person name="Clarke A.K."/>
        </authorList>
    </citation>
    <scope>NUCLEOTIDE SEQUENCE [LARGE SCALE GENOMIC DNA]</scope>
    <source>
        <strain evidence="1 2">SMR3</strain>
    </source>
</reference>
<dbReference type="AlphaFoldDB" id="A0A1V0RU05"/>
<dbReference type="KEGG" id="rmm:ROSMUCSMR3_03801"/>
<dbReference type="EMBL" id="CP020474">
    <property type="protein sequence ID" value="ARE85250.1"/>
    <property type="molecule type" value="Genomic_DNA"/>
</dbReference>
<keyword evidence="2" id="KW-1185">Reference proteome</keyword>
<gene>
    <name evidence="1" type="ORF">ROSMUCSMR3_03801</name>
</gene>